<evidence type="ECO:0000313" key="3">
    <source>
        <dbReference type="Proteomes" id="UP000186040"/>
    </source>
</evidence>
<comment type="caution">
    <text evidence="2">The sequence shown here is derived from an EMBL/GenBank/DDBJ whole genome shotgun (WGS) entry which is preliminary data.</text>
</comment>
<gene>
    <name evidence="2" type="ORF">BJP25_09200</name>
</gene>
<dbReference type="Proteomes" id="UP000186040">
    <property type="component" value="Unassembled WGS sequence"/>
</dbReference>
<evidence type="ECO:0000313" key="2">
    <source>
        <dbReference type="EMBL" id="OLR94800.1"/>
    </source>
</evidence>
<reference evidence="2 3" key="1">
    <citation type="submission" date="2016-10" db="EMBL/GenBank/DDBJ databases">
        <title>The Draft Genome Sequence of Actinokineospora bangkokensis 44EHWT reveals the biosynthetic pathway of antifungal compounds Thailandins with unusual extender unit butylmalonyl-CoA.</title>
        <authorList>
            <person name="Greule A."/>
            <person name="Intra B."/>
            <person name="Flemming S."/>
            <person name="Rommel M.G."/>
            <person name="Panbangred W."/>
            <person name="Bechthold A."/>
        </authorList>
    </citation>
    <scope>NUCLEOTIDE SEQUENCE [LARGE SCALE GENOMIC DNA]</scope>
    <source>
        <strain evidence="2 3">44EHW</strain>
    </source>
</reference>
<dbReference type="AlphaFoldDB" id="A0A1Q9LS04"/>
<feature type="signal peptide" evidence="1">
    <location>
        <begin position="1"/>
        <end position="24"/>
    </location>
</feature>
<keyword evidence="3" id="KW-1185">Reference proteome</keyword>
<protein>
    <recommendedName>
        <fullName evidence="4">Secreted protein</fullName>
    </recommendedName>
</protein>
<feature type="chain" id="PRO_5039340327" description="Secreted protein" evidence="1">
    <location>
        <begin position="25"/>
        <end position="191"/>
    </location>
</feature>
<evidence type="ECO:0008006" key="4">
    <source>
        <dbReference type="Google" id="ProtNLM"/>
    </source>
</evidence>
<name>A0A1Q9LS04_9PSEU</name>
<dbReference type="EMBL" id="MKQR01000006">
    <property type="protein sequence ID" value="OLR94800.1"/>
    <property type="molecule type" value="Genomic_DNA"/>
</dbReference>
<accession>A0A1Q9LS04</accession>
<proteinExistence type="predicted"/>
<dbReference type="STRING" id="1193682.BJP25_09200"/>
<organism evidence="2 3">
    <name type="scientific">Actinokineospora bangkokensis</name>
    <dbReference type="NCBI Taxonomy" id="1193682"/>
    <lineage>
        <taxon>Bacteria</taxon>
        <taxon>Bacillati</taxon>
        <taxon>Actinomycetota</taxon>
        <taxon>Actinomycetes</taxon>
        <taxon>Pseudonocardiales</taxon>
        <taxon>Pseudonocardiaceae</taxon>
        <taxon>Actinokineospora</taxon>
    </lineage>
</organism>
<evidence type="ECO:0000256" key="1">
    <source>
        <dbReference type="SAM" id="SignalP"/>
    </source>
</evidence>
<sequence length="191" mass="20589">MFGRMIRRGAVVVAGVVAAGVAMAGTASATWYDRYGPERPAGSEGRSHLVCTQARGINGVWTEWRCGDFTPYGYRPGVTPALYPYGWQLQALRVKQWGLTQLCIDALVGGLGWRGAVCGGDGQLFEVGSPDYHHAMNGFSVANYDPTDTLVHLAYTDNGTSDGAFAGSWAIPPNSWQLFDLGTSIYRYGIV</sequence>
<dbReference type="OrthoDB" id="3704997at2"/>
<keyword evidence="1" id="KW-0732">Signal</keyword>